<comment type="caution">
    <text evidence="2">The sequence shown here is derived from an EMBL/GenBank/DDBJ whole genome shotgun (WGS) entry which is preliminary data.</text>
</comment>
<feature type="region of interest" description="Disordered" evidence="1">
    <location>
        <begin position="167"/>
        <end position="197"/>
    </location>
</feature>
<accession>A0A8H4KUQ7</accession>
<dbReference type="OrthoDB" id="5077881at2759"/>
<dbReference type="AlphaFoldDB" id="A0A8H4KUQ7"/>
<feature type="compositionally biased region" description="Polar residues" evidence="1">
    <location>
        <begin position="1"/>
        <end position="16"/>
    </location>
</feature>
<feature type="compositionally biased region" description="Basic and acidic residues" evidence="1">
    <location>
        <begin position="62"/>
        <end position="71"/>
    </location>
</feature>
<evidence type="ECO:0000256" key="1">
    <source>
        <dbReference type="SAM" id="MobiDB-lite"/>
    </source>
</evidence>
<keyword evidence="3" id="KW-1185">Reference proteome</keyword>
<gene>
    <name evidence="2" type="ORF">F53441_2092</name>
</gene>
<name>A0A8H4KUQ7_9HYPO</name>
<evidence type="ECO:0000313" key="3">
    <source>
        <dbReference type="Proteomes" id="UP000605986"/>
    </source>
</evidence>
<reference evidence="2" key="1">
    <citation type="submission" date="2020-01" db="EMBL/GenBank/DDBJ databases">
        <title>Identification and distribution of gene clusters putatively required for synthesis of sphingolipid metabolism inhibitors in phylogenetically diverse species of the filamentous fungus Fusarium.</title>
        <authorList>
            <person name="Kim H.-S."/>
            <person name="Busman M."/>
            <person name="Brown D.W."/>
            <person name="Divon H."/>
            <person name="Uhlig S."/>
            <person name="Proctor R.H."/>
        </authorList>
    </citation>
    <scope>NUCLEOTIDE SEQUENCE</scope>
    <source>
        <strain evidence="2">NRRL 53441</strain>
    </source>
</reference>
<dbReference type="EMBL" id="JAADJG010000086">
    <property type="protein sequence ID" value="KAF4455623.1"/>
    <property type="molecule type" value="Genomic_DNA"/>
</dbReference>
<dbReference type="Proteomes" id="UP000605986">
    <property type="component" value="Unassembled WGS sequence"/>
</dbReference>
<sequence length="336" mass="37438">MFGSSNSQSLSPILTTRHTELLPRPCAPVAIQDGSFKPTWSELATGEPSKSNPTAYGYQDNENEKTQSSRGEDEEDLASRACRPITSKKLDAPIKSQKIPALAEQSPPNHENGQRVALSASTTKKPGIQEALLLKTGITLQRPTQDFGWDRMESNLVLPGYLGKPYYTSPAKHSRTQETSSASPGKRKLDSTSDEEYDRGLKRRGIHAYDTRGDTYEAIAISLTLRVAKKRQEKTWRYEWNPEQQSWVNKGAPSGMKELSREKACTMLEFLTIEVQPASRLSPVSLKAAQAFGGLFNGFDEKNGRGYTVKPEIMFQMLQMGVTGQSLVTRYMPSYY</sequence>
<protein>
    <submittedName>
        <fullName evidence="2">Tpr protein</fullName>
    </submittedName>
</protein>
<feature type="region of interest" description="Disordered" evidence="1">
    <location>
        <begin position="1"/>
        <end position="123"/>
    </location>
</feature>
<evidence type="ECO:0000313" key="2">
    <source>
        <dbReference type="EMBL" id="KAF4455623.1"/>
    </source>
</evidence>
<organism evidence="2 3">
    <name type="scientific">Fusarium austroafricanum</name>
    <dbReference type="NCBI Taxonomy" id="2364996"/>
    <lineage>
        <taxon>Eukaryota</taxon>
        <taxon>Fungi</taxon>
        <taxon>Dikarya</taxon>
        <taxon>Ascomycota</taxon>
        <taxon>Pezizomycotina</taxon>
        <taxon>Sordariomycetes</taxon>
        <taxon>Hypocreomycetidae</taxon>
        <taxon>Hypocreales</taxon>
        <taxon>Nectriaceae</taxon>
        <taxon>Fusarium</taxon>
        <taxon>Fusarium concolor species complex</taxon>
    </lineage>
</organism>
<proteinExistence type="predicted"/>